<dbReference type="GO" id="GO:0030600">
    <property type="term" value="F:feruloyl esterase activity"/>
    <property type="evidence" value="ECO:0007669"/>
    <property type="project" value="UniProtKB-EC"/>
</dbReference>
<organism evidence="11 12">
    <name type="scientific">Venturia inaequalis</name>
    <name type="common">Apple scab fungus</name>
    <dbReference type="NCBI Taxonomy" id="5025"/>
    <lineage>
        <taxon>Eukaryota</taxon>
        <taxon>Fungi</taxon>
        <taxon>Dikarya</taxon>
        <taxon>Ascomycota</taxon>
        <taxon>Pezizomycotina</taxon>
        <taxon>Dothideomycetes</taxon>
        <taxon>Pleosporomycetidae</taxon>
        <taxon>Venturiales</taxon>
        <taxon>Venturiaceae</taxon>
        <taxon>Venturia</taxon>
    </lineage>
</organism>
<evidence type="ECO:0000256" key="10">
    <source>
        <dbReference type="SAM" id="MobiDB-lite"/>
    </source>
</evidence>
<evidence type="ECO:0000256" key="1">
    <source>
        <dbReference type="ARBA" id="ARBA00004613"/>
    </source>
</evidence>
<dbReference type="GO" id="GO:0045493">
    <property type="term" value="P:xylan catabolic process"/>
    <property type="evidence" value="ECO:0007669"/>
    <property type="project" value="UniProtKB-KW"/>
</dbReference>
<feature type="compositionally biased region" description="Basic and acidic residues" evidence="10">
    <location>
        <begin position="1"/>
        <end position="29"/>
    </location>
</feature>
<dbReference type="Proteomes" id="UP000433883">
    <property type="component" value="Unassembled WGS sequence"/>
</dbReference>
<evidence type="ECO:0000256" key="4">
    <source>
        <dbReference type="ARBA" id="ARBA00022651"/>
    </source>
</evidence>
<comment type="subcellular location">
    <subcellularLocation>
        <location evidence="1">Secreted</location>
    </subcellularLocation>
</comment>
<dbReference type="GO" id="GO:0005576">
    <property type="term" value="C:extracellular region"/>
    <property type="evidence" value="ECO:0007669"/>
    <property type="project" value="UniProtKB-SubCell"/>
</dbReference>
<gene>
    <name evidence="11" type="ORF">BLS_008259</name>
</gene>
<keyword evidence="6" id="KW-0378">Hydrolase</keyword>
<dbReference type="EMBL" id="WNWQ01000692">
    <property type="protein sequence ID" value="KAE9964520.1"/>
    <property type="molecule type" value="Genomic_DNA"/>
</dbReference>
<feature type="compositionally biased region" description="Acidic residues" evidence="10">
    <location>
        <begin position="397"/>
        <end position="406"/>
    </location>
</feature>
<dbReference type="InterPro" id="IPR029058">
    <property type="entry name" value="AB_hydrolase_fold"/>
</dbReference>
<feature type="region of interest" description="Disordered" evidence="10">
    <location>
        <begin position="474"/>
        <end position="537"/>
    </location>
</feature>
<feature type="compositionally biased region" description="Basic and acidic residues" evidence="10">
    <location>
        <begin position="366"/>
        <end position="396"/>
    </location>
</feature>
<evidence type="ECO:0000256" key="3">
    <source>
        <dbReference type="ARBA" id="ARBA00022525"/>
    </source>
</evidence>
<keyword evidence="8" id="KW-0624">Polysaccharide degradation</keyword>
<keyword evidence="3" id="KW-0964">Secreted</keyword>
<evidence type="ECO:0000256" key="6">
    <source>
        <dbReference type="ARBA" id="ARBA00022801"/>
    </source>
</evidence>
<feature type="compositionally biased region" description="Basic and acidic residues" evidence="10">
    <location>
        <begin position="407"/>
        <end position="419"/>
    </location>
</feature>
<name>A0A8H3U732_VENIN</name>
<feature type="region of interest" description="Disordered" evidence="10">
    <location>
        <begin position="1"/>
        <end position="30"/>
    </location>
</feature>
<keyword evidence="4" id="KW-0858">Xylan degradation</keyword>
<evidence type="ECO:0000256" key="2">
    <source>
        <dbReference type="ARBA" id="ARBA00013091"/>
    </source>
</evidence>
<sequence>MPNQDLEHMFANPRDPDEHDDLHEHDLTPKKGVSSRNHVFICRPFPGLEKSKDSTMSASKIITLVSFLSLLNPVLAAPSQACKLPNRSPIDWRPKANETRVFQIGTDPENPREIRVSVPPLYNGTGKELPLILAFHDKEQSPAQFEYETRFGDKELNRDKIVVYPKAVNDTWQSDITVSRFQKSKKSVPSTDDVTFTRTLIKDLDTVICFDTTRVYATGLGTGGGLVHLLACDPVISTQLAAYAIVAGGFGTKSISPIWAECNPARLPAPILEIHGEEDKILPYMLNDWEPAKSRRAVPHWLDDWSERNGCGEAISEPIEGMDGTGTPVSVTKLEKGGWISEAEAWGGGILRTAKSCPILDEAKATEAKEGKAIKSDKDASEDADKEAIEKLREAANEESGEDSADEKDQSKEEEMLKTDPAHFTLLHYRIRDFGHGWPLQQIKGMKGSKEDRLFDATKIVTEWFSIHNLPEPEVPAEEKRETVEGGEEGEVVDDVDDEEEEEVLEAIDVDAADVAESTSTKKEKIKQSLEEEHDEL</sequence>
<dbReference type="SUPFAM" id="SSF53474">
    <property type="entry name" value="alpha/beta-Hydrolases"/>
    <property type="match status" value="1"/>
</dbReference>
<evidence type="ECO:0000313" key="11">
    <source>
        <dbReference type="EMBL" id="KAE9964520.1"/>
    </source>
</evidence>
<dbReference type="PANTHER" id="PTHR38050:SF2">
    <property type="entry name" value="FERULOYL ESTERASE C-RELATED"/>
    <property type="match status" value="1"/>
</dbReference>
<dbReference type="AlphaFoldDB" id="A0A8H3U732"/>
<comment type="catalytic activity">
    <reaction evidence="9">
        <text>feruloyl-polysaccharide + H2O = ferulate + polysaccharide.</text>
        <dbReference type="EC" id="3.1.1.73"/>
    </reaction>
</comment>
<accession>A0A8H3U732</accession>
<feature type="compositionally biased region" description="Acidic residues" evidence="10">
    <location>
        <begin position="485"/>
        <end position="514"/>
    </location>
</feature>
<protein>
    <recommendedName>
        <fullName evidence="2">feruloyl esterase</fullName>
        <ecNumber evidence="2">3.1.1.73</ecNumber>
    </recommendedName>
</protein>
<evidence type="ECO:0000256" key="5">
    <source>
        <dbReference type="ARBA" id="ARBA00022729"/>
    </source>
</evidence>
<feature type="compositionally biased region" description="Basic and acidic residues" evidence="10">
    <location>
        <begin position="520"/>
        <end position="537"/>
    </location>
</feature>
<keyword evidence="7" id="KW-0119">Carbohydrate metabolism</keyword>
<evidence type="ECO:0000256" key="9">
    <source>
        <dbReference type="ARBA" id="ARBA00034075"/>
    </source>
</evidence>
<dbReference type="PANTHER" id="PTHR38050">
    <property type="match status" value="1"/>
</dbReference>
<keyword evidence="5" id="KW-0732">Signal</keyword>
<feature type="region of interest" description="Disordered" evidence="10">
    <location>
        <begin position="366"/>
        <end position="419"/>
    </location>
</feature>
<dbReference type="InterPro" id="IPR043595">
    <property type="entry name" value="FaeB/C/D"/>
</dbReference>
<proteinExistence type="predicted"/>
<reference evidence="11 12" key="1">
    <citation type="submission" date="2019-11" db="EMBL/GenBank/DDBJ databases">
        <title>Venturia inaequalis Genome Resource.</title>
        <authorList>
            <person name="Lichtner F.J."/>
        </authorList>
    </citation>
    <scope>NUCLEOTIDE SEQUENCE [LARGE SCALE GENOMIC DNA]</scope>
    <source>
        <strain evidence="11">Bline_iso_100314</strain>
    </source>
</reference>
<dbReference type="EC" id="3.1.1.73" evidence="2"/>
<evidence type="ECO:0000256" key="8">
    <source>
        <dbReference type="ARBA" id="ARBA00023326"/>
    </source>
</evidence>
<evidence type="ECO:0000256" key="7">
    <source>
        <dbReference type="ARBA" id="ARBA00023277"/>
    </source>
</evidence>
<evidence type="ECO:0000313" key="12">
    <source>
        <dbReference type="Proteomes" id="UP000433883"/>
    </source>
</evidence>
<comment type="caution">
    <text evidence="11">The sequence shown here is derived from an EMBL/GenBank/DDBJ whole genome shotgun (WGS) entry which is preliminary data.</text>
</comment>
<dbReference type="Gene3D" id="3.40.50.1820">
    <property type="entry name" value="alpha/beta hydrolase"/>
    <property type="match status" value="1"/>
</dbReference>